<feature type="domain" description="THUMP-like" evidence="1">
    <location>
        <begin position="322"/>
        <end position="391"/>
    </location>
</feature>
<evidence type="ECO:0000313" key="4">
    <source>
        <dbReference type="Proteomes" id="UP000267585"/>
    </source>
</evidence>
<dbReference type="OrthoDB" id="1000417at2"/>
<dbReference type="EMBL" id="RQPJ01000014">
    <property type="protein sequence ID" value="RTE52731.1"/>
    <property type="molecule type" value="Genomic_DNA"/>
</dbReference>
<dbReference type="Gene3D" id="3.40.50.150">
    <property type="entry name" value="Vaccinia Virus protein VP39"/>
    <property type="match status" value="1"/>
</dbReference>
<evidence type="ECO:0000259" key="2">
    <source>
        <dbReference type="Pfam" id="PF22013"/>
    </source>
</evidence>
<comment type="caution">
    <text evidence="3">The sequence shown here is derived from an EMBL/GenBank/DDBJ whole genome shotgun (WGS) entry which is preliminary data.</text>
</comment>
<accession>A0A3S0CJE8</accession>
<dbReference type="InterPro" id="IPR054168">
    <property type="entry name" value="PG_1098_Fer"/>
</dbReference>
<dbReference type="RefSeq" id="WP_126162965.1">
    <property type="nucleotide sequence ID" value="NZ_RQPJ01000014.1"/>
</dbReference>
<reference evidence="3 4" key="1">
    <citation type="submission" date="2018-11" db="EMBL/GenBank/DDBJ databases">
        <title>Arenibacter aquaticus sp.nov., a marine bacterium isolated from surface seawater in the South China Sea.</title>
        <authorList>
            <person name="Guo J."/>
            <person name="Sun J."/>
        </authorList>
    </citation>
    <scope>NUCLEOTIDE SEQUENCE [LARGE SCALE GENOMIC DNA]</scope>
    <source>
        <strain evidence="3 4">GUO666</strain>
    </source>
</reference>
<proteinExistence type="predicted"/>
<protein>
    <submittedName>
        <fullName evidence="3">Class I SAM-dependent methyltransferase</fullName>
    </submittedName>
</protein>
<dbReference type="InterPro" id="IPR041497">
    <property type="entry name" value="Thump-like"/>
</dbReference>
<evidence type="ECO:0000259" key="1">
    <source>
        <dbReference type="Pfam" id="PF18096"/>
    </source>
</evidence>
<keyword evidence="3" id="KW-0808">Transferase</keyword>
<dbReference type="Proteomes" id="UP000267585">
    <property type="component" value="Unassembled WGS sequence"/>
</dbReference>
<keyword evidence="4" id="KW-1185">Reference proteome</keyword>
<name>A0A3S0CJE8_9FLAO</name>
<keyword evidence="3" id="KW-0489">Methyltransferase</keyword>
<dbReference type="GO" id="GO:0032259">
    <property type="term" value="P:methylation"/>
    <property type="evidence" value="ECO:0007669"/>
    <property type="project" value="UniProtKB-KW"/>
</dbReference>
<dbReference type="Gene3D" id="1.10.10.1110">
    <property type="entry name" value="Methyltransferase PG1098, N-terminal domain"/>
    <property type="match status" value="1"/>
</dbReference>
<dbReference type="AlphaFoldDB" id="A0A3S0CJE8"/>
<feature type="domain" description="PG-1098 ferredoxin-like" evidence="2">
    <location>
        <begin position="279"/>
        <end position="321"/>
    </location>
</feature>
<dbReference type="SUPFAM" id="SSF53335">
    <property type="entry name" value="S-adenosyl-L-methionine-dependent methyltransferases"/>
    <property type="match status" value="1"/>
</dbReference>
<dbReference type="Pfam" id="PF22013">
    <property type="entry name" value="PG_1098_Fer"/>
    <property type="match status" value="1"/>
</dbReference>
<dbReference type="Pfam" id="PF18096">
    <property type="entry name" value="Thump_like"/>
    <property type="match status" value="1"/>
</dbReference>
<gene>
    <name evidence="3" type="ORF">EHW67_13725</name>
</gene>
<dbReference type="GO" id="GO:0008168">
    <property type="term" value="F:methyltransferase activity"/>
    <property type="evidence" value="ECO:0007669"/>
    <property type="project" value="UniProtKB-KW"/>
</dbReference>
<evidence type="ECO:0000313" key="3">
    <source>
        <dbReference type="EMBL" id="RTE52731.1"/>
    </source>
</evidence>
<organism evidence="3 4">
    <name type="scientific">Arenibacter aquaticus</name>
    <dbReference type="NCBI Taxonomy" id="2489054"/>
    <lineage>
        <taxon>Bacteria</taxon>
        <taxon>Pseudomonadati</taxon>
        <taxon>Bacteroidota</taxon>
        <taxon>Flavobacteriia</taxon>
        <taxon>Flavobacteriales</taxon>
        <taxon>Flavobacteriaceae</taxon>
        <taxon>Arenibacter</taxon>
    </lineage>
</organism>
<sequence length="392" mass="44947">MNTNILDRPVQEFIRDRSHTDPMSILLKPAFFKEVSNKELVRQIEARNKCKDKLPIWHNSPNIYYPGKLNIEQTSSEATALYKAKLVAGTSLFDITGGLGVDSYFFSNKIDQVHHCEMDGELSKIAQHNFTVLGKTNIKTHMGDGIAFLKNSPIHFDWIYVDPSRRHDAKGKVFLLSDCIPNIPKDLATIFKSAPNIMIKTAPLLDVSAGLKELQFVKEIHVIAVKNEVKELLWILKKGYTDAVSIQTVNLYPTHTETFRFMPHEEKLTTPNFSAPLEFLYEPNASILKSGAFKTVGNQFKLFKLHEHTHLYTHQELLTFPGRVFRINRVVAFNKKEIQQLQLKKANITIRNFPMSVAEIRKKFKIKDGGKDYLFFTTDMYGEKIVVHCHKV</sequence>
<dbReference type="InterPro" id="IPR029063">
    <property type="entry name" value="SAM-dependent_MTases_sf"/>
</dbReference>